<dbReference type="PROSITE" id="PS50850">
    <property type="entry name" value="MFS"/>
    <property type="match status" value="1"/>
</dbReference>
<dbReference type="Pfam" id="PF07690">
    <property type="entry name" value="MFS_1"/>
    <property type="match status" value="2"/>
</dbReference>
<evidence type="ECO:0000259" key="9">
    <source>
        <dbReference type="PROSITE" id="PS50850"/>
    </source>
</evidence>
<feature type="transmembrane region" description="Helical" evidence="8">
    <location>
        <begin position="334"/>
        <end position="356"/>
    </location>
</feature>
<sequence>MSRTFWITLFIAFANSLSFTILIPILYLYGRQFGLNDFQTSLLFATYAGSQFFATPVIGKLSDRFGRKPLLIISLTGTVIANFLAGTASHASMLFFARFLDGITGGNISVAQAIISDITPPEGRARAFGMFGAVTFGLGFVVGPAVSLLAQQFSLGTGFLVSSAIASIALLATITNLPETLRTKADKARNIFDLGLGNLITGLVMPKVGIMLIINFLIGTTFTIFTFAFQPYYIQVLGQNSTSLTLLFITFGTLSVAMQVKGIALLTDRISLVNILFLGLSVRSLSFLLMPAVPNIVYFAIVSSVFALFNALVQPMVSTLISLNAKPEAQGTVMGLNASYLNVSNAFGPIIAGIIVNQTNPITYSYPLYLAGALTFSVLLFAIATRRQYAPIPTS</sequence>
<feature type="transmembrane region" description="Helical" evidence="8">
    <location>
        <begin position="127"/>
        <end position="150"/>
    </location>
</feature>
<evidence type="ECO:0000256" key="7">
    <source>
        <dbReference type="ARBA" id="ARBA00023136"/>
    </source>
</evidence>
<dbReference type="CDD" id="cd17330">
    <property type="entry name" value="MFS_SLC46_TetA_like"/>
    <property type="match status" value="1"/>
</dbReference>
<keyword evidence="4" id="KW-1003">Cell membrane</keyword>
<proteinExistence type="inferred from homology"/>
<organism evidence="10 11">
    <name type="scientific">Microseira wollei NIES-4236</name>
    <dbReference type="NCBI Taxonomy" id="2530354"/>
    <lineage>
        <taxon>Bacteria</taxon>
        <taxon>Bacillati</taxon>
        <taxon>Cyanobacteriota</taxon>
        <taxon>Cyanophyceae</taxon>
        <taxon>Oscillatoriophycideae</taxon>
        <taxon>Aerosakkonematales</taxon>
        <taxon>Aerosakkonemataceae</taxon>
        <taxon>Microseira</taxon>
    </lineage>
</organism>
<evidence type="ECO:0000256" key="5">
    <source>
        <dbReference type="ARBA" id="ARBA00022692"/>
    </source>
</evidence>
<evidence type="ECO:0000313" key="11">
    <source>
        <dbReference type="Proteomes" id="UP001050975"/>
    </source>
</evidence>
<dbReference type="PRINTS" id="PR01035">
    <property type="entry name" value="TCRTETA"/>
</dbReference>
<reference evidence="10" key="1">
    <citation type="submission" date="2019-10" db="EMBL/GenBank/DDBJ databases">
        <title>Draft genome sequece of Microseira wollei NIES-4236.</title>
        <authorList>
            <person name="Yamaguchi H."/>
            <person name="Suzuki S."/>
            <person name="Kawachi M."/>
        </authorList>
    </citation>
    <scope>NUCLEOTIDE SEQUENCE</scope>
    <source>
        <strain evidence="10">NIES-4236</strain>
    </source>
</reference>
<feature type="transmembrane region" description="Helical" evidence="8">
    <location>
        <begin position="156"/>
        <end position="177"/>
    </location>
</feature>
<feature type="transmembrane region" description="Helical" evidence="8">
    <location>
        <begin position="296"/>
        <end position="313"/>
    </location>
</feature>
<evidence type="ECO:0000256" key="1">
    <source>
        <dbReference type="ARBA" id="ARBA00004651"/>
    </source>
</evidence>
<keyword evidence="5 8" id="KW-0812">Transmembrane</keyword>
<dbReference type="PANTHER" id="PTHR43414:SF6">
    <property type="entry name" value="MULTIDRUG RESISTANCE PROTEIN MDTG"/>
    <property type="match status" value="1"/>
</dbReference>
<dbReference type="InterPro" id="IPR020846">
    <property type="entry name" value="MFS_dom"/>
</dbReference>
<comment type="subcellular location">
    <subcellularLocation>
        <location evidence="1">Cell membrane</location>
        <topology evidence="1">Multi-pass membrane protein</topology>
    </subcellularLocation>
</comment>
<dbReference type="InterPro" id="IPR011701">
    <property type="entry name" value="MFS"/>
</dbReference>
<keyword evidence="7 8" id="KW-0472">Membrane</keyword>
<evidence type="ECO:0000313" key="10">
    <source>
        <dbReference type="EMBL" id="GET35623.1"/>
    </source>
</evidence>
<dbReference type="Gene3D" id="1.20.1250.20">
    <property type="entry name" value="MFS general substrate transporter like domains"/>
    <property type="match status" value="1"/>
</dbReference>
<dbReference type="PROSITE" id="PS00216">
    <property type="entry name" value="SUGAR_TRANSPORT_1"/>
    <property type="match status" value="1"/>
</dbReference>
<evidence type="ECO:0000256" key="8">
    <source>
        <dbReference type="SAM" id="Phobius"/>
    </source>
</evidence>
<comment type="caution">
    <text evidence="10">The sequence shown here is derived from an EMBL/GenBank/DDBJ whole genome shotgun (WGS) entry which is preliminary data.</text>
</comment>
<dbReference type="InterPro" id="IPR001958">
    <property type="entry name" value="Tet-R_TetA/multi-R_MdtG-like"/>
</dbReference>
<dbReference type="GO" id="GO:0005886">
    <property type="term" value="C:plasma membrane"/>
    <property type="evidence" value="ECO:0007669"/>
    <property type="project" value="UniProtKB-SubCell"/>
</dbReference>
<feature type="domain" description="Major facilitator superfamily (MFS) profile" evidence="9">
    <location>
        <begin position="4"/>
        <end position="390"/>
    </location>
</feature>
<accession>A0AAV3X2W9</accession>
<dbReference type="PANTHER" id="PTHR43414">
    <property type="entry name" value="MULTIDRUG RESISTANCE PROTEIN MDTG"/>
    <property type="match status" value="1"/>
</dbReference>
<keyword evidence="11" id="KW-1185">Reference proteome</keyword>
<dbReference type="SUPFAM" id="SSF103473">
    <property type="entry name" value="MFS general substrate transporter"/>
    <property type="match status" value="1"/>
</dbReference>
<evidence type="ECO:0000256" key="4">
    <source>
        <dbReference type="ARBA" id="ARBA00022475"/>
    </source>
</evidence>
<dbReference type="Proteomes" id="UP001050975">
    <property type="component" value="Unassembled WGS sequence"/>
</dbReference>
<feature type="transmembrane region" description="Helical" evidence="8">
    <location>
        <begin position="368"/>
        <end position="385"/>
    </location>
</feature>
<feature type="transmembrane region" description="Helical" evidence="8">
    <location>
        <begin position="241"/>
        <end position="260"/>
    </location>
</feature>
<feature type="transmembrane region" description="Helical" evidence="8">
    <location>
        <begin position="272"/>
        <end position="290"/>
    </location>
</feature>
<dbReference type="InterPro" id="IPR036259">
    <property type="entry name" value="MFS_trans_sf"/>
</dbReference>
<dbReference type="GO" id="GO:0022857">
    <property type="term" value="F:transmembrane transporter activity"/>
    <property type="evidence" value="ECO:0007669"/>
    <property type="project" value="InterPro"/>
</dbReference>
<feature type="transmembrane region" description="Helical" evidence="8">
    <location>
        <begin position="208"/>
        <end position="229"/>
    </location>
</feature>
<name>A0AAV3X2W9_9CYAN</name>
<evidence type="ECO:0000256" key="6">
    <source>
        <dbReference type="ARBA" id="ARBA00022989"/>
    </source>
</evidence>
<feature type="transmembrane region" description="Helical" evidence="8">
    <location>
        <begin position="41"/>
        <end position="58"/>
    </location>
</feature>
<protein>
    <submittedName>
        <fullName evidence="10">Major facilitator superfamily MFS_1</fullName>
    </submittedName>
</protein>
<comment type="similarity">
    <text evidence="2">Belongs to the major facilitator superfamily. TCR/Tet family.</text>
</comment>
<keyword evidence="6 8" id="KW-1133">Transmembrane helix</keyword>
<feature type="transmembrane region" description="Helical" evidence="8">
    <location>
        <begin position="70"/>
        <end position="89"/>
    </location>
</feature>
<dbReference type="InterPro" id="IPR005829">
    <property type="entry name" value="Sugar_transporter_CS"/>
</dbReference>
<keyword evidence="3" id="KW-0813">Transport</keyword>
<gene>
    <name evidence="10" type="ORF">MiSe_03650</name>
</gene>
<evidence type="ECO:0000256" key="2">
    <source>
        <dbReference type="ARBA" id="ARBA00007520"/>
    </source>
</evidence>
<evidence type="ECO:0000256" key="3">
    <source>
        <dbReference type="ARBA" id="ARBA00022448"/>
    </source>
</evidence>
<dbReference type="RefSeq" id="WP_226573589.1">
    <property type="nucleotide sequence ID" value="NZ_BLAY01000003.1"/>
</dbReference>
<dbReference type="AlphaFoldDB" id="A0AAV3X2W9"/>
<feature type="transmembrane region" description="Helical" evidence="8">
    <location>
        <begin position="7"/>
        <end position="29"/>
    </location>
</feature>
<dbReference type="EMBL" id="BLAY01000003">
    <property type="protein sequence ID" value="GET35623.1"/>
    <property type="molecule type" value="Genomic_DNA"/>
</dbReference>